<reference evidence="12" key="1">
    <citation type="journal article" date="2020" name="Stud. Mycol.">
        <title>101 Dothideomycetes genomes: a test case for predicting lifestyles and emergence of pathogens.</title>
        <authorList>
            <person name="Haridas S."/>
            <person name="Albert R."/>
            <person name="Binder M."/>
            <person name="Bloem J."/>
            <person name="Labutti K."/>
            <person name="Salamov A."/>
            <person name="Andreopoulos B."/>
            <person name="Baker S."/>
            <person name="Barry K."/>
            <person name="Bills G."/>
            <person name="Bluhm B."/>
            <person name="Cannon C."/>
            <person name="Castanera R."/>
            <person name="Culley D."/>
            <person name="Daum C."/>
            <person name="Ezra D."/>
            <person name="Gonzalez J."/>
            <person name="Henrissat B."/>
            <person name="Kuo A."/>
            <person name="Liang C."/>
            <person name="Lipzen A."/>
            <person name="Lutzoni F."/>
            <person name="Magnuson J."/>
            <person name="Mondo S."/>
            <person name="Nolan M."/>
            <person name="Ohm R."/>
            <person name="Pangilinan J."/>
            <person name="Park H.-J."/>
            <person name="Ramirez L."/>
            <person name="Alfaro M."/>
            <person name="Sun H."/>
            <person name="Tritt A."/>
            <person name="Yoshinaga Y."/>
            <person name="Zwiers L.-H."/>
            <person name="Turgeon B."/>
            <person name="Goodwin S."/>
            <person name="Spatafora J."/>
            <person name="Crous P."/>
            <person name="Grigoriev I."/>
        </authorList>
    </citation>
    <scope>NUCLEOTIDE SEQUENCE</scope>
    <source>
        <strain evidence="12">CBS 119925</strain>
    </source>
</reference>
<proteinExistence type="inferred from homology"/>
<dbReference type="InterPro" id="IPR009083">
    <property type="entry name" value="TFIIA_a-hlx"/>
</dbReference>
<comment type="subcellular location">
    <subcellularLocation>
        <location evidence="1 9">Nucleus</location>
    </subcellularLocation>
</comment>
<dbReference type="EMBL" id="MU006590">
    <property type="protein sequence ID" value="KAF2744301.1"/>
    <property type="molecule type" value="Genomic_DNA"/>
</dbReference>
<feature type="domain" description="Transcription initiation factor IIA gamma subunit N-terminal" evidence="10">
    <location>
        <begin position="6"/>
        <end position="52"/>
    </location>
</feature>
<evidence type="ECO:0000256" key="5">
    <source>
        <dbReference type="ARBA" id="ARBA00023163"/>
    </source>
</evidence>
<dbReference type="FunFam" id="1.10.287.190:FF:000001">
    <property type="entry name" value="Transcription initiation factor IIA subunit 2"/>
    <property type="match status" value="1"/>
</dbReference>
<dbReference type="Gene3D" id="1.10.287.190">
    <property type="entry name" value="Transcription factor IIA gamma subunit, alpha-helical domain"/>
    <property type="match status" value="1"/>
</dbReference>
<dbReference type="GO" id="GO:0005672">
    <property type="term" value="C:transcription factor TFIIA complex"/>
    <property type="evidence" value="ECO:0007669"/>
    <property type="project" value="InterPro"/>
</dbReference>
<dbReference type="InterPro" id="IPR015872">
    <property type="entry name" value="TFIIA_gsu_N"/>
</dbReference>
<accession>A0A6A6V4Q4</accession>
<evidence type="ECO:0000313" key="13">
    <source>
        <dbReference type="Proteomes" id="UP000799440"/>
    </source>
</evidence>
<evidence type="ECO:0000256" key="6">
    <source>
        <dbReference type="ARBA" id="ARBA00023242"/>
    </source>
</evidence>
<dbReference type="OrthoDB" id="586585at2759"/>
<organism evidence="12 13">
    <name type="scientific">Sporormia fimetaria CBS 119925</name>
    <dbReference type="NCBI Taxonomy" id="1340428"/>
    <lineage>
        <taxon>Eukaryota</taxon>
        <taxon>Fungi</taxon>
        <taxon>Dikarya</taxon>
        <taxon>Ascomycota</taxon>
        <taxon>Pezizomycotina</taxon>
        <taxon>Dothideomycetes</taxon>
        <taxon>Pleosporomycetidae</taxon>
        <taxon>Pleosporales</taxon>
        <taxon>Sporormiaceae</taxon>
        <taxon>Sporormia</taxon>
    </lineage>
</organism>
<dbReference type="InterPro" id="IPR003194">
    <property type="entry name" value="TFIIA_gsu"/>
</dbReference>
<keyword evidence="5 9" id="KW-0804">Transcription</keyword>
<dbReference type="GO" id="GO:0006367">
    <property type="term" value="P:transcription initiation at RNA polymerase II promoter"/>
    <property type="evidence" value="ECO:0007669"/>
    <property type="project" value="InterPro"/>
</dbReference>
<dbReference type="PIRSF" id="PIRSF009415">
    <property type="entry name" value="Hum_TFIIA_gamma"/>
    <property type="match status" value="1"/>
</dbReference>
<protein>
    <recommendedName>
        <fullName evidence="3 9">Transcription initiation factor IIA subunit 2</fullName>
    </recommendedName>
</protein>
<evidence type="ECO:0000313" key="12">
    <source>
        <dbReference type="EMBL" id="KAF2744301.1"/>
    </source>
</evidence>
<dbReference type="SUPFAM" id="SSF50784">
    <property type="entry name" value="Transcription factor IIA (TFIIA), beta-barrel domain"/>
    <property type="match status" value="1"/>
</dbReference>
<gene>
    <name evidence="12" type="ORF">M011DRAFT_409050</name>
</gene>
<dbReference type="InterPro" id="IPR015871">
    <property type="entry name" value="TFIIA_gsu_C"/>
</dbReference>
<dbReference type="Gene3D" id="2.30.18.10">
    <property type="entry name" value="Transcription factor IIA (TFIIA), beta-barrel domain"/>
    <property type="match status" value="1"/>
</dbReference>
<evidence type="ECO:0000256" key="9">
    <source>
        <dbReference type="PIRNR" id="PIRNR009415"/>
    </source>
</evidence>
<keyword evidence="6 9" id="KW-0539">Nucleus</keyword>
<comment type="similarity">
    <text evidence="2 9">Belongs to the TFIIA subunit 2 family.</text>
</comment>
<dbReference type="AlphaFoldDB" id="A0A6A6V4Q4"/>
<evidence type="ECO:0000256" key="3">
    <source>
        <dbReference type="ARBA" id="ARBA00019928"/>
    </source>
</evidence>
<dbReference type="Pfam" id="PF02751">
    <property type="entry name" value="TFIIA_gamma_C"/>
    <property type="match status" value="1"/>
</dbReference>
<dbReference type="Proteomes" id="UP000799440">
    <property type="component" value="Unassembled WGS sequence"/>
</dbReference>
<keyword evidence="13" id="KW-1185">Reference proteome</keyword>
<dbReference type="Pfam" id="PF02268">
    <property type="entry name" value="TFIIA_gamma_N"/>
    <property type="match status" value="1"/>
</dbReference>
<evidence type="ECO:0000256" key="1">
    <source>
        <dbReference type="ARBA" id="ARBA00004123"/>
    </source>
</evidence>
<dbReference type="InterPro" id="IPR009088">
    <property type="entry name" value="TFIIA_b-brl"/>
</dbReference>
<dbReference type="PANTHER" id="PTHR10966">
    <property type="entry name" value="TRANSCRIPTION INITIATION FACTOR IIA SUBUNIT 2"/>
    <property type="match status" value="1"/>
</dbReference>
<evidence type="ECO:0000256" key="7">
    <source>
        <dbReference type="ARBA" id="ARBA00024733"/>
    </source>
</evidence>
<dbReference type="CDD" id="cd10014">
    <property type="entry name" value="TFIIA_gamma_C"/>
    <property type="match status" value="1"/>
</dbReference>
<evidence type="ECO:0000259" key="10">
    <source>
        <dbReference type="Pfam" id="PF02268"/>
    </source>
</evidence>
<dbReference type="FunFam" id="2.30.18.10:FF:000003">
    <property type="entry name" value="Transcription initiation factor IIA subunit 2"/>
    <property type="match status" value="1"/>
</dbReference>
<comment type="subunit">
    <text evidence="8">TFIIA is a heterodimer composed of the large TOA1 and the small TOA2 subunits.</text>
</comment>
<keyword evidence="4 9" id="KW-0805">Transcription regulation</keyword>
<evidence type="ECO:0000256" key="8">
    <source>
        <dbReference type="ARBA" id="ARBA00063181"/>
    </source>
</evidence>
<dbReference type="CDD" id="cd10145">
    <property type="entry name" value="TFIIA_gamma_N"/>
    <property type="match status" value="1"/>
</dbReference>
<evidence type="ECO:0000259" key="11">
    <source>
        <dbReference type="Pfam" id="PF02751"/>
    </source>
</evidence>
<evidence type="ECO:0000256" key="4">
    <source>
        <dbReference type="ARBA" id="ARBA00023015"/>
    </source>
</evidence>
<sequence length="111" mass="12756">MADTKYYELYRRGSLGGALTDTLDKLITDRRIEPQLAMKVLMHFDKAIADVLAEKVKARMSFKGHLDTYRFCDEVWTFIIKDINFKLDNTSTVHADKVKIVACNTKRPGEV</sequence>
<feature type="domain" description="Transcription initiation factor IIA gamma subunit C-terminal" evidence="11">
    <location>
        <begin position="63"/>
        <end position="104"/>
    </location>
</feature>
<evidence type="ECO:0000256" key="2">
    <source>
        <dbReference type="ARBA" id="ARBA00007675"/>
    </source>
</evidence>
<dbReference type="SUPFAM" id="SSF47396">
    <property type="entry name" value="Transcription factor IIA (TFIIA), alpha-helical domain"/>
    <property type="match status" value="1"/>
</dbReference>
<name>A0A6A6V4Q4_9PLEO</name>
<comment type="function">
    <text evidence="7">TFIIA is a component of the transcription machinery of RNA polymerase II and plays an important role in transcriptional activation. TFIIA in a complex with TBP mediates transcriptional activity.</text>
</comment>